<protein>
    <submittedName>
        <fullName evidence="3">Efflux transporter periplasmic adaptor subunit</fullName>
    </submittedName>
</protein>
<comment type="caution">
    <text evidence="3">The sequence shown here is derived from an EMBL/GenBank/DDBJ whole genome shotgun (WGS) entry which is preliminary data.</text>
</comment>
<dbReference type="NCBIfam" id="TIGR01730">
    <property type="entry name" value="RND_mfp"/>
    <property type="match status" value="1"/>
</dbReference>
<evidence type="ECO:0000313" key="4">
    <source>
        <dbReference type="Proteomes" id="UP000244162"/>
    </source>
</evidence>
<dbReference type="Gene3D" id="2.40.30.170">
    <property type="match status" value="1"/>
</dbReference>
<evidence type="ECO:0000313" key="3">
    <source>
        <dbReference type="EMBL" id="PTQ11896.1"/>
    </source>
</evidence>
<dbReference type="OrthoDB" id="9806939at2"/>
<gene>
    <name evidence="3" type="ORF">CLG96_08000</name>
</gene>
<evidence type="ECO:0000259" key="2">
    <source>
        <dbReference type="Pfam" id="PF25954"/>
    </source>
</evidence>
<dbReference type="PANTHER" id="PTHR30469:SF15">
    <property type="entry name" value="HLYD FAMILY OF SECRETION PROTEINS"/>
    <property type="match status" value="1"/>
</dbReference>
<reference evidence="3 4" key="1">
    <citation type="submission" date="2017-09" db="EMBL/GenBank/DDBJ databases">
        <title>Sphingomonas panjinensis sp.nov., isolated from oil-contaminated soil.</title>
        <authorList>
            <person name="Wang L."/>
            <person name="Chen L."/>
        </authorList>
    </citation>
    <scope>NUCLEOTIDE SEQUENCE [LARGE SCALE GENOMIC DNA]</scope>
    <source>
        <strain evidence="3 4">FW-11</strain>
    </source>
</reference>
<dbReference type="GO" id="GO:1990281">
    <property type="term" value="C:efflux pump complex"/>
    <property type="evidence" value="ECO:0007669"/>
    <property type="project" value="TreeGrafter"/>
</dbReference>
<dbReference type="EMBL" id="NWBU01000006">
    <property type="protein sequence ID" value="PTQ11896.1"/>
    <property type="molecule type" value="Genomic_DNA"/>
</dbReference>
<keyword evidence="4" id="KW-1185">Reference proteome</keyword>
<dbReference type="InterPro" id="IPR006143">
    <property type="entry name" value="RND_pump_MFP"/>
</dbReference>
<dbReference type="PANTHER" id="PTHR30469">
    <property type="entry name" value="MULTIDRUG RESISTANCE PROTEIN MDTA"/>
    <property type="match status" value="1"/>
</dbReference>
<dbReference type="Pfam" id="PF25954">
    <property type="entry name" value="Beta-barrel_RND_2"/>
    <property type="match status" value="1"/>
</dbReference>
<dbReference type="InterPro" id="IPR058792">
    <property type="entry name" value="Beta-barrel_RND_2"/>
</dbReference>
<organism evidence="3 4">
    <name type="scientific">Sphingomonas oleivorans</name>
    <dbReference type="NCBI Taxonomy" id="1735121"/>
    <lineage>
        <taxon>Bacteria</taxon>
        <taxon>Pseudomonadati</taxon>
        <taxon>Pseudomonadota</taxon>
        <taxon>Alphaproteobacteria</taxon>
        <taxon>Sphingomonadales</taxon>
        <taxon>Sphingomonadaceae</taxon>
        <taxon>Sphingomonas</taxon>
    </lineage>
</organism>
<comment type="similarity">
    <text evidence="1">Belongs to the membrane fusion protein (MFP) (TC 8.A.1) family.</text>
</comment>
<dbReference type="GO" id="GO:0015562">
    <property type="term" value="F:efflux transmembrane transporter activity"/>
    <property type="evidence" value="ECO:0007669"/>
    <property type="project" value="TreeGrafter"/>
</dbReference>
<accession>A0A2T5FZ67</accession>
<evidence type="ECO:0000256" key="1">
    <source>
        <dbReference type="ARBA" id="ARBA00009477"/>
    </source>
</evidence>
<dbReference type="Gene3D" id="1.10.287.470">
    <property type="entry name" value="Helix hairpin bin"/>
    <property type="match status" value="1"/>
</dbReference>
<dbReference type="SUPFAM" id="SSF111369">
    <property type="entry name" value="HlyD-like secretion proteins"/>
    <property type="match status" value="1"/>
</dbReference>
<dbReference type="AlphaFoldDB" id="A0A2T5FZ67"/>
<dbReference type="RefSeq" id="WP_107967409.1">
    <property type="nucleotide sequence ID" value="NZ_NWBU01000006.1"/>
</dbReference>
<dbReference type="Gene3D" id="2.40.50.100">
    <property type="match status" value="1"/>
</dbReference>
<dbReference type="Proteomes" id="UP000244162">
    <property type="component" value="Unassembled WGS sequence"/>
</dbReference>
<name>A0A2T5FZ67_9SPHN</name>
<proteinExistence type="inferred from homology"/>
<sequence>MKRAGTWLAALLVVAALLGGYFLWRGQAREVAVVRNHIGPAVELVYATGFVEAGQPVSVAARLTAPVMRVLVEEGDRVHRGQPLLILDDEDQRGLVAQAAAQRRAAVLAEQRTLALFADGWVSRAARDQAVATADAARASERTARAHLAQNIVRAGIDGIVLKRDVEPGDLATPTRILMQLGDPARTRITATVDERDVPRIRIGQAALLSSDAWPGRIIRGHVRALTPGGDPTQRAFRVRLGLDETITLPMGLTLEVNIVTRRVERALLVPVSAVSAGHVWIVGDGRVRRRAVRTGIAGATYIQILSGLPVGALVVSDPPAGLRDGERIRPASGAPR</sequence>
<feature type="domain" description="CusB-like beta-barrel" evidence="2">
    <location>
        <begin position="189"/>
        <end position="259"/>
    </location>
</feature>
<dbReference type="Gene3D" id="2.40.420.20">
    <property type="match status" value="1"/>
</dbReference>